<dbReference type="Pfam" id="PF06472">
    <property type="entry name" value="ABC_membrane_2"/>
    <property type="match status" value="1"/>
</dbReference>
<dbReference type="InterPro" id="IPR027417">
    <property type="entry name" value="P-loop_NTPase"/>
</dbReference>
<sequence length="577" mass="64124">MTTATVAADAPSAWGRFLVVAKPYWMGDRKRVAWAVLVGLIALMLLDTQLAVLINDKTGELTSALAARDEERFWEAVRGMLWVVGIAVPVYAFYYASRDAYANDWRRWLTRRYLDAYLGDRAYFRLAGVDNPDQRIADDINTFTGRSLNFMLILLGSAMQLVAFSTVLWGLSKMLVGFLIAYALIGTVLSIGLFGRPLIRLNFWQLKREADFRFRLMRLRENAESIAFYRGEEQERHQLDQRLRAALLNTKKMIRAQFLLNLFQRSFSQLSLLVPFVVLAGQVLSGALEVGQAVKAAGAFAAVLSAVSLIVENFESLSRFVAGIDRLHVMAEKLQQEPPAAGIDLQPAQDLKLSNVTVKAPDSDRVLVKDLSLTVPAGESLLITGASGCGKSSLLRAIAGLWTQGGGRIDQPPQEDVFFLPQRPYLQTGSLRSQLIYPSTHTELDDDALLKVLDEVQLRHLAESESGLDRKEDWEKVLSGGEQQRLAFARLLVHAPRVAILDEATSALDDANQKRLYERLRERGTTLISIAHRAAVASFHRRVLQLTGGGRWKLFKTPDATLQADEASATPGSKTKP</sequence>
<feature type="transmembrane region" description="Helical" evidence="9">
    <location>
        <begin position="150"/>
        <end position="169"/>
    </location>
</feature>
<keyword evidence="13" id="KW-1185">Reference proteome</keyword>
<dbReference type="InterPro" id="IPR036640">
    <property type="entry name" value="ABC1_TM_sf"/>
</dbReference>
<dbReference type="PROSITE" id="PS00211">
    <property type="entry name" value="ABC_TRANSPORTER_1"/>
    <property type="match status" value="1"/>
</dbReference>
<evidence type="ECO:0000313" key="13">
    <source>
        <dbReference type="Proteomes" id="UP001180825"/>
    </source>
</evidence>
<feature type="domain" description="ABC transporter" evidence="10">
    <location>
        <begin position="351"/>
        <end position="574"/>
    </location>
</feature>
<dbReference type="Gene3D" id="3.40.50.300">
    <property type="entry name" value="P-loop containing nucleotide triphosphate hydrolases"/>
    <property type="match status" value="1"/>
</dbReference>
<protein>
    <submittedName>
        <fullName evidence="12">ATP-binding cassette transporter</fullName>
    </submittedName>
</protein>
<keyword evidence="3" id="KW-1003">Cell membrane</keyword>
<dbReference type="GO" id="GO:0005524">
    <property type="term" value="F:ATP binding"/>
    <property type="evidence" value="ECO:0007669"/>
    <property type="project" value="UniProtKB-KW"/>
</dbReference>
<dbReference type="Pfam" id="PF00005">
    <property type="entry name" value="ABC_tran"/>
    <property type="match status" value="1"/>
</dbReference>
<evidence type="ECO:0000256" key="2">
    <source>
        <dbReference type="ARBA" id="ARBA00022448"/>
    </source>
</evidence>
<evidence type="ECO:0000256" key="6">
    <source>
        <dbReference type="ARBA" id="ARBA00022840"/>
    </source>
</evidence>
<keyword evidence="8 9" id="KW-0472">Membrane</keyword>
<dbReference type="Proteomes" id="UP001180825">
    <property type="component" value="Unassembled WGS sequence"/>
</dbReference>
<evidence type="ECO:0000313" key="12">
    <source>
        <dbReference type="EMBL" id="MDR7333656.1"/>
    </source>
</evidence>
<dbReference type="InterPro" id="IPR003593">
    <property type="entry name" value="AAA+_ATPase"/>
</dbReference>
<reference evidence="12 13" key="1">
    <citation type="submission" date="2023-07" db="EMBL/GenBank/DDBJ databases">
        <title>Sorghum-associated microbial communities from plants grown in Nebraska, USA.</title>
        <authorList>
            <person name="Schachtman D."/>
        </authorList>
    </citation>
    <scope>NUCLEOTIDE SEQUENCE [LARGE SCALE GENOMIC DNA]</scope>
    <source>
        <strain evidence="12 13">BE316</strain>
    </source>
</reference>
<evidence type="ECO:0000256" key="8">
    <source>
        <dbReference type="ARBA" id="ARBA00023136"/>
    </source>
</evidence>
<accession>A0ABU2A8Y2</accession>
<comment type="subcellular location">
    <subcellularLocation>
        <location evidence="1">Cell membrane</location>
        <topology evidence="1">Multi-pass membrane protein</topology>
    </subcellularLocation>
</comment>
<gene>
    <name evidence="12" type="ORF">J2X21_002798</name>
</gene>
<dbReference type="InterPro" id="IPR003439">
    <property type="entry name" value="ABC_transporter-like_ATP-bd"/>
</dbReference>
<evidence type="ECO:0000256" key="9">
    <source>
        <dbReference type="SAM" id="Phobius"/>
    </source>
</evidence>
<evidence type="ECO:0000256" key="4">
    <source>
        <dbReference type="ARBA" id="ARBA00022692"/>
    </source>
</evidence>
<dbReference type="InterPro" id="IPR017871">
    <property type="entry name" value="ABC_transporter-like_CS"/>
</dbReference>
<keyword evidence="7 9" id="KW-1133">Transmembrane helix</keyword>
<evidence type="ECO:0000256" key="7">
    <source>
        <dbReference type="ARBA" id="ARBA00022989"/>
    </source>
</evidence>
<name>A0ABU2A8Y2_9BURK</name>
<dbReference type="PROSITE" id="PS50893">
    <property type="entry name" value="ABC_TRANSPORTER_2"/>
    <property type="match status" value="1"/>
</dbReference>
<evidence type="ECO:0000259" key="10">
    <source>
        <dbReference type="PROSITE" id="PS50893"/>
    </source>
</evidence>
<dbReference type="SUPFAM" id="SSF52540">
    <property type="entry name" value="P-loop containing nucleoside triphosphate hydrolases"/>
    <property type="match status" value="1"/>
</dbReference>
<keyword evidence="2" id="KW-0813">Transport</keyword>
<organism evidence="12 13">
    <name type="scientific">Roseateles asaccharophilus</name>
    <dbReference type="NCBI Taxonomy" id="582607"/>
    <lineage>
        <taxon>Bacteria</taxon>
        <taxon>Pseudomonadati</taxon>
        <taxon>Pseudomonadota</taxon>
        <taxon>Betaproteobacteria</taxon>
        <taxon>Burkholderiales</taxon>
        <taxon>Sphaerotilaceae</taxon>
        <taxon>Roseateles</taxon>
    </lineage>
</organism>
<keyword evidence="4 9" id="KW-0812">Transmembrane</keyword>
<evidence type="ECO:0000256" key="3">
    <source>
        <dbReference type="ARBA" id="ARBA00022475"/>
    </source>
</evidence>
<dbReference type="CDD" id="cd03223">
    <property type="entry name" value="ABCD_peroxisomal_ALDP"/>
    <property type="match status" value="1"/>
</dbReference>
<keyword evidence="6 12" id="KW-0067">ATP-binding</keyword>
<proteinExistence type="predicted"/>
<dbReference type="RefSeq" id="WP_310329566.1">
    <property type="nucleotide sequence ID" value="NZ_JAVDXV010000005.1"/>
</dbReference>
<dbReference type="InterPro" id="IPR050835">
    <property type="entry name" value="ABC_transporter_sub-D"/>
</dbReference>
<dbReference type="InterPro" id="IPR011527">
    <property type="entry name" value="ABC1_TM_dom"/>
</dbReference>
<dbReference type="PROSITE" id="PS50929">
    <property type="entry name" value="ABC_TM1F"/>
    <property type="match status" value="1"/>
</dbReference>
<comment type="caution">
    <text evidence="12">The sequence shown here is derived from an EMBL/GenBank/DDBJ whole genome shotgun (WGS) entry which is preliminary data.</text>
</comment>
<dbReference type="PANTHER" id="PTHR11384:SF59">
    <property type="entry name" value="LYSOSOMAL COBALAMIN TRANSPORTER ABCD4"/>
    <property type="match status" value="1"/>
</dbReference>
<dbReference type="EMBL" id="JAVDXV010000005">
    <property type="protein sequence ID" value="MDR7333656.1"/>
    <property type="molecule type" value="Genomic_DNA"/>
</dbReference>
<dbReference type="PANTHER" id="PTHR11384">
    <property type="entry name" value="ATP-BINDING CASSETTE, SUB-FAMILY D MEMBER"/>
    <property type="match status" value="1"/>
</dbReference>
<feature type="transmembrane region" description="Helical" evidence="9">
    <location>
        <begin position="32"/>
        <end position="54"/>
    </location>
</feature>
<evidence type="ECO:0000256" key="5">
    <source>
        <dbReference type="ARBA" id="ARBA00022741"/>
    </source>
</evidence>
<feature type="domain" description="ABC transmembrane type-1" evidence="11">
    <location>
        <begin position="79"/>
        <end position="319"/>
    </location>
</feature>
<evidence type="ECO:0000256" key="1">
    <source>
        <dbReference type="ARBA" id="ARBA00004651"/>
    </source>
</evidence>
<dbReference type="SMART" id="SM00382">
    <property type="entry name" value="AAA"/>
    <property type="match status" value="1"/>
</dbReference>
<evidence type="ECO:0000259" key="11">
    <source>
        <dbReference type="PROSITE" id="PS50929"/>
    </source>
</evidence>
<dbReference type="Gene3D" id="1.20.1560.10">
    <property type="entry name" value="ABC transporter type 1, transmembrane domain"/>
    <property type="match status" value="1"/>
</dbReference>
<feature type="transmembrane region" description="Helical" evidence="9">
    <location>
        <begin position="175"/>
        <end position="199"/>
    </location>
</feature>
<feature type="transmembrane region" description="Helical" evidence="9">
    <location>
        <begin position="79"/>
        <end position="97"/>
    </location>
</feature>
<dbReference type="SUPFAM" id="SSF90123">
    <property type="entry name" value="ABC transporter transmembrane region"/>
    <property type="match status" value="1"/>
</dbReference>
<keyword evidence="5" id="KW-0547">Nucleotide-binding</keyword>